<dbReference type="AlphaFoldDB" id="A0AAV4PSF1"/>
<keyword evidence="1" id="KW-0732">Signal</keyword>
<evidence type="ECO:0000313" key="2">
    <source>
        <dbReference type="EMBL" id="GIX99203.1"/>
    </source>
</evidence>
<gene>
    <name evidence="2" type="ORF">CDAR_258981</name>
</gene>
<sequence length="117" mass="13301">MRSSVFACLVKVALQLKVVVSNCSATTVRFFVTNWINIAGRMPRGESYFSNTFSSLPCKAQTIGSIFLDEMDRIRDNEGISGYALKFFFTQGKLMKRFSSKFNVLFIQKLLVFPEAF</sequence>
<organism evidence="2 3">
    <name type="scientific">Caerostris darwini</name>
    <dbReference type="NCBI Taxonomy" id="1538125"/>
    <lineage>
        <taxon>Eukaryota</taxon>
        <taxon>Metazoa</taxon>
        <taxon>Ecdysozoa</taxon>
        <taxon>Arthropoda</taxon>
        <taxon>Chelicerata</taxon>
        <taxon>Arachnida</taxon>
        <taxon>Araneae</taxon>
        <taxon>Araneomorphae</taxon>
        <taxon>Entelegynae</taxon>
        <taxon>Araneoidea</taxon>
        <taxon>Araneidae</taxon>
        <taxon>Caerostris</taxon>
    </lineage>
</organism>
<dbReference type="EMBL" id="BPLQ01003277">
    <property type="protein sequence ID" value="GIX99203.1"/>
    <property type="molecule type" value="Genomic_DNA"/>
</dbReference>
<feature type="signal peptide" evidence="1">
    <location>
        <begin position="1"/>
        <end position="25"/>
    </location>
</feature>
<evidence type="ECO:0008006" key="4">
    <source>
        <dbReference type="Google" id="ProtNLM"/>
    </source>
</evidence>
<keyword evidence="3" id="KW-1185">Reference proteome</keyword>
<accession>A0AAV4PSF1</accession>
<comment type="caution">
    <text evidence="2">The sequence shown here is derived from an EMBL/GenBank/DDBJ whole genome shotgun (WGS) entry which is preliminary data.</text>
</comment>
<proteinExistence type="predicted"/>
<feature type="chain" id="PRO_5043876106" description="ATPase AAA-type core domain-containing protein" evidence="1">
    <location>
        <begin position="26"/>
        <end position="117"/>
    </location>
</feature>
<name>A0AAV4PSF1_9ARAC</name>
<evidence type="ECO:0000256" key="1">
    <source>
        <dbReference type="SAM" id="SignalP"/>
    </source>
</evidence>
<protein>
    <recommendedName>
        <fullName evidence="4">ATPase AAA-type core domain-containing protein</fullName>
    </recommendedName>
</protein>
<evidence type="ECO:0000313" key="3">
    <source>
        <dbReference type="Proteomes" id="UP001054837"/>
    </source>
</evidence>
<dbReference type="Proteomes" id="UP001054837">
    <property type="component" value="Unassembled WGS sequence"/>
</dbReference>
<reference evidence="2 3" key="1">
    <citation type="submission" date="2021-06" db="EMBL/GenBank/DDBJ databases">
        <title>Caerostris darwini draft genome.</title>
        <authorList>
            <person name="Kono N."/>
            <person name="Arakawa K."/>
        </authorList>
    </citation>
    <scope>NUCLEOTIDE SEQUENCE [LARGE SCALE GENOMIC DNA]</scope>
</reference>